<dbReference type="Proteomes" id="UP000283880">
    <property type="component" value="Unassembled WGS sequence"/>
</dbReference>
<dbReference type="CDD" id="cd05233">
    <property type="entry name" value="SDR_c"/>
    <property type="match status" value="1"/>
</dbReference>
<dbReference type="PRINTS" id="PR00081">
    <property type="entry name" value="GDHRDH"/>
</dbReference>
<reference evidence="4 5" key="1">
    <citation type="submission" date="2018-08" db="EMBL/GenBank/DDBJ databases">
        <title>A genome reference for cultivated species of the human gut microbiota.</title>
        <authorList>
            <person name="Zou Y."/>
            <person name="Xue W."/>
            <person name="Luo G."/>
        </authorList>
    </citation>
    <scope>NUCLEOTIDE SEQUENCE [LARGE SCALE GENOMIC DNA]</scope>
    <source>
        <strain evidence="4 5">AF04-15</strain>
    </source>
</reference>
<keyword evidence="3" id="KW-0753">Steroid metabolism</keyword>
<dbReference type="SUPFAM" id="SSF51735">
    <property type="entry name" value="NAD(P)-binding Rossmann-fold domains"/>
    <property type="match status" value="1"/>
</dbReference>
<dbReference type="RefSeq" id="WP_007714721.1">
    <property type="nucleotide sequence ID" value="NZ_JAWYJI010000156.1"/>
</dbReference>
<accession>A0A413FG62</accession>
<sequence length="245" mass="26405">MSLKGKKALVTGSSRGIGSAIATALAKEGAEVIVHYAGRSDKAEEVAAGIREQGGSCRVVQADLSDPEGAKCLYTQTGDVDILVLNASMQFRRPWQEITREEFYTQVNCNFLSSLVLIQKMAPAMQEKGWGRIITIGSVQEEKPHPQMLVYSSTKAAQTMMAKSLALQLATDGITVNNVAPGVIYTDRNKEALSDPDYSKKMTAGIPLGYYGDKQDLAGIVKLLCSEEGRYITGQSIFVDGGMSL</sequence>
<evidence type="ECO:0000313" key="4">
    <source>
        <dbReference type="EMBL" id="RGX29648.1"/>
    </source>
</evidence>
<evidence type="ECO:0000256" key="1">
    <source>
        <dbReference type="ARBA" id="ARBA00006484"/>
    </source>
</evidence>
<dbReference type="InterPro" id="IPR050259">
    <property type="entry name" value="SDR"/>
</dbReference>
<evidence type="ECO:0000313" key="5">
    <source>
        <dbReference type="Proteomes" id="UP000283880"/>
    </source>
</evidence>
<evidence type="ECO:0000256" key="3">
    <source>
        <dbReference type="ARBA" id="ARBA00023221"/>
    </source>
</evidence>
<name>A0A413FG62_9FIRM</name>
<dbReference type="EMBL" id="QSBM01000007">
    <property type="protein sequence ID" value="RGX29648.1"/>
    <property type="molecule type" value="Genomic_DNA"/>
</dbReference>
<dbReference type="FunFam" id="3.40.50.720:FF:000173">
    <property type="entry name" value="3-oxoacyl-[acyl-carrier protein] reductase"/>
    <property type="match status" value="1"/>
</dbReference>
<gene>
    <name evidence="4" type="ORF">DWV29_11040</name>
</gene>
<dbReference type="PANTHER" id="PTHR42879:SF6">
    <property type="entry name" value="NADPH-DEPENDENT REDUCTASE BACG"/>
    <property type="match status" value="1"/>
</dbReference>
<evidence type="ECO:0000256" key="2">
    <source>
        <dbReference type="ARBA" id="ARBA00023002"/>
    </source>
</evidence>
<dbReference type="PANTHER" id="PTHR42879">
    <property type="entry name" value="3-OXOACYL-(ACYL-CARRIER-PROTEIN) REDUCTASE"/>
    <property type="match status" value="1"/>
</dbReference>
<comment type="caution">
    <text evidence="4">The sequence shown here is derived from an EMBL/GenBank/DDBJ whole genome shotgun (WGS) entry which is preliminary data.</text>
</comment>
<keyword evidence="2" id="KW-0560">Oxidoreductase</keyword>
<dbReference type="InterPro" id="IPR036291">
    <property type="entry name" value="NAD(P)-bd_dom_sf"/>
</dbReference>
<dbReference type="GO" id="GO:0008202">
    <property type="term" value="P:steroid metabolic process"/>
    <property type="evidence" value="ECO:0007669"/>
    <property type="project" value="UniProtKB-KW"/>
</dbReference>
<proteinExistence type="inferred from homology"/>
<dbReference type="InterPro" id="IPR002347">
    <property type="entry name" value="SDR_fam"/>
</dbReference>
<comment type="similarity">
    <text evidence="1">Belongs to the short-chain dehydrogenases/reductases (SDR) family.</text>
</comment>
<dbReference type="PRINTS" id="PR00080">
    <property type="entry name" value="SDRFAMILY"/>
</dbReference>
<dbReference type="Pfam" id="PF13561">
    <property type="entry name" value="adh_short_C2"/>
    <property type="match status" value="1"/>
</dbReference>
<dbReference type="AlphaFoldDB" id="A0A413FG62"/>
<dbReference type="GO" id="GO:0016491">
    <property type="term" value="F:oxidoreductase activity"/>
    <property type="evidence" value="ECO:0007669"/>
    <property type="project" value="UniProtKB-KW"/>
</dbReference>
<dbReference type="Gene3D" id="3.40.50.720">
    <property type="entry name" value="NAD(P)-binding Rossmann-like Domain"/>
    <property type="match status" value="1"/>
</dbReference>
<protein>
    <submittedName>
        <fullName evidence="4">SDR family oxidoreductase</fullName>
    </submittedName>
</protein>
<dbReference type="OrthoDB" id="9803333at2"/>
<keyword evidence="3" id="KW-0443">Lipid metabolism</keyword>
<organism evidence="4 5">
    <name type="scientific">Enterocloster asparagiformis</name>
    <dbReference type="NCBI Taxonomy" id="333367"/>
    <lineage>
        <taxon>Bacteria</taxon>
        <taxon>Bacillati</taxon>
        <taxon>Bacillota</taxon>
        <taxon>Clostridia</taxon>
        <taxon>Lachnospirales</taxon>
        <taxon>Lachnospiraceae</taxon>
        <taxon>Enterocloster</taxon>
    </lineage>
</organism>